<dbReference type="SUPFAM" id="SSF52218">
    <property type="entry name" value="Flavoproteins"/>
    <property type="match status" value="1"/>
</dbReference>
<accession>A0ABW1UE79</accession>
<protein>
    <submittedName>
        <fullName evidence="2">NAD(P)H-dependent oxidoreductase</fullName>
    </submittedName>
</protein>
<evidence type="ECO:0000313" key="3">
    <source>
        <dbReference type="Proteomes" id="UP001596258"/>
    </source>
</evidence>
<gene>
    <name evidence="2" type="ORF">ACFP1M_11350</name>
</gene>
<evidence type="ECO:0000259" key="1">
    <source>
        <dbReference type="PROSITE" id="PS51729"/>
    </source>
</evidence>
<dbReference type="InterPro" id="IPR005025">
    <property type="entry name" value="FMN_Rdtase-like_dom"/>
</dbReference>
<comment type="caution">
    <text evidence="2">The sequence shown here is derived from an EMBL/GenBank/DDBJ whole genome shotgun (WGS) entry which is preliminary data.</text>
</comment>
<sequence>MKRIGLLAGSLRAESYARKVARNLGLLVPNTVLAEPISIAHLPLLHDHLSRREQDACQAFKDQIQRMDAFCIVTPEINRGIPGCLKNALDIASVSYQGSLWEHKPVLIASVSTGKLGGLSASQQLKQLALVLGMQPVQPTEIYISDVRRLFADHEILTDDSVLPFLKMAIDNLIAAMPGETVATSRLTFQIGTDKIRLLQQDKQVGQATFQWSTGLLVISGVTIEPGFERQGLASQLMLKLVMIARLFGLSIVAGCPYSQAFFKQHPALGKALCLQ</sequence>
<dbReference type="PANTHER" id="PTHR30543">
    <property type="entry name" value="CHROMATE REDUCTASE"/>
    <property type="match status" value="1"/>
</dbReference>
<evidence type="ECO:0000313" key="2">
    <source>
        <dbReference type="EMBL" id="MFC6290769.1"/>
    </source>
</evidence>
<dbReference type="PROSITE" id="PS51729">
    <property type="entry name" value="GNAT_YJDJ"/>
    <property type="match status" value="1"/>
</dbReference>
<proteinExistence type="predicted"/>
<dbReference type="Pfam" id="PF14542">
    <property type="entry name" value="Acetyltransf_CG"/>
    <property type="match status" value="1"/>
</dbReference>
<reference evidence="3" key="1">
    <citation type="journal article" date="2019" name="Int. J. Syst. Evol. Microbiol.">
        <title>The Global Catalogue of Microorganisms (GCM) 10K type strain sequencing project: providing services to taxonomists for standard genome sequencing and annotation.</title>
        <authorList>
            <consortium name="The Broad Institute Genomics Platform"/>
            <consortium name="The Broad Institute Genome Sequencing Center for Infectious Disease"/>
            <person name="Wu L."/>
            <person name="Ma J."/>
        </authorList>
    </citation>
    <scope>NUCLEOTIDE SEQUENCE [LARGE SCALE GENOMIC DNA]</scope>
    <source>
        <strain evidence="3">CCM 8893</strain>
    </source>
</reference>
<feature type="domain" description="N-acetyltransferase" evidence="1">
    <location>
        <begin position="188"/>
        <end position="274"/>
    </location>
</feature>
<dbReference type="RefSeq" id="WP_164505567.1">
    <property type="nucleotide sequence ID" value="NZ_JBHSSO010000070.1"/>
</dbReference>
<dbReference type="InterPro" id="IPR031165">
    <property type="entry name" value="GNAT_YJDJ"/>
</dbReference>
<dbReference type="Gene3D" id="3.40.50.360">
    <property type="match status" value="1"/>
</dbReference>
<dbReference type="PANTHER" id="PTHR30543:SF21">
    <property type="entry name" value="NAD(P)H-DEPENDENT FMN REDUCTASE LOT6"/>
    <property type="match status" value="1"/>
</dbReference>
<dbReference type="InterPro" id="IPR050712">
    <property type="entry name" value="NAD(P)H-dep_reductase"/>
</dbReference>
<organism evidence="2 3">
    <name type="scientific">Levilactobacillus angrenensis</name>
    <dbReference type="NCBI Taxonomy" id="2486020"/>
    <lineage>
        <taxon>Bacteria</taxon>
        <taxon>Bacillati</taxon>
        <taxon>Bacillota</taxon>
        <taxon>Bacilli</taxon>
        <taxon>Lactobacillales</taxon>
        <taxon>Lactobacillaceae</taxon>
        <taxon>Levilactobacillus</taxon>
    </lineage>
</organism>
<dbReference type="SUPFAM" id="SSF55729">
    <property type="entry name" value="Acyl-CoA N-acyltransferases (Nat)"/>
    <property type="match status" value="1"/>
</dbReference>
<keyword evidence="3" id="KW-1185">Reference proteome</keyword>
<dbReference type="Proteomes" id="UP001596258">
    <property type="component" value="Unassembled WGS sequence"/>
</dbReference>
<dbReference type="InterPro" id="IPR016181">
    <property type="entry name" value="Acyl_CoA_acyltransferase"/>
</dbReference>
<dbReference type="InterPro" id="IPR029039">
    <property type="entry name" value="Flavoprotein-like_sf"/>
</dbReference>
<dbReference type="EMBL" id="JBHSSO010000070">
    <property type="protein sequence ID" value="MFC6290769.1"/>
    <property type="molecule type" value="Genomic_DNA"/>
</dbReference>
<dbReference type="Pfam" id="PF03358">
    <property type="entry name" value="FMN_red"/>
    <property type="match status" value="1"/>
</dbReference>
<dbReference type="Gene3D" id="3.40.630.30">
    <property type="match status" value="1"/>
</dbReference>
<name>A0ABW1UE79_9LACO</name>